<comment type="caution">
    <text evidence="10">The sequence shown here is derived from an EMBL/GenBank/DDBJ whole genome shotgun (WGS) entry which is preliminary data.</text>
</comment>
<dbReference type="Proteomes" id="UP001353858">
    <property type="component" value="Unassembled WGS sequence"/>
</dbReference>
<sequence length="697" mass="81812">MAPVEFSECVYDHILESDFRENVCENNLSESEKSELDEFLCFDKNYQVNDTTFEDISENYVHLFEHQNDSFLNETNEIIESNAILNLDLNDLEYEFSILTEKNKSTPSTTQQTSSKPSETFSVLGVDLDLYFNNDNTLDKVLEEDVDNVLDINLADTNVNGKKFSQRIEDFFYETFDFNFFNEVSENVDINIGAPAPADPVQIINMFPYIAEEKNRRRRSMLYENPYKSKDAVKENKYKTGDNKSPRSYNRKPDALLNHDYTHKKNDDEKYFPCPIQNCEKIYAKSSHLKAHLRRHSGEKPFACNWQNCNWRFSRSDELARHTRSHSGIKPYKCELCEKAFARSDHLAKHRKVHKKKMAHQRIEDFFYETFDFNFFNEVSENVDINIGAPAPADLVQIINMFPYIAEEKNRRRRSMLYENPYKSKDAVKENKYKTDDNRSPRSYNRKPDALLNHDYTHKKNDDEKYFPCPIQNFEKIYAKSSHLKAHLRRHSGEKPFACNWQNCNWRFSRSDELARHTRSHSGIKPYKCELCEKAFARSDNLAKHRKVHKKKWQSMSEVTNRDFTQEKNLDIPTNNNLEINETDNITENQGVLLFSSIVDEQTSQIEPICEVHPSTSREDGGIKEGGEHREVTPPREMIKLLQKSNFLSPEEFKGYPKAASRKNTRKNRKKGRSFIPTDTPQKLHLKKRKKRKGNSS</sequence>
<gene>
    <name evidence="10" type="ORF">RN001_016076</name>
</gene>
<dbReference type="GO" id="GO:0000785">
    <property type="term" value="C:chromatin"/>
    <property type="evidence" value="ECO:0007669"/>
    <property type="project" value="UniProtKB-ARBA"/>
</dbReference>
<dbReference type="SMART" id="SM00355">
    <property type="entry name" value="ZnF_C2H2"/>
    <property type="match status" value="6"/>
</dbReference>
<feature type="domain" description="C2H2-type" evidence="9">
    <location>
        <begin position="497"/>
        <end position="526"/>
    </location>
</feature>
<dbReference type="PROSITE" id="PS00028">
    <property type="entry name" value="ZINC_FINGER_C2H2_1"/>
    <property type="match status" value="5"/>
</dbReference>
<dbReference type="GO" id="GO:0005634">
    <property type="term" value="C:nucleus"/>
    <property type="evidence" value="ECO:0007669"/>
    <property type="project" value="UniProtKB-SubCell"/>
</dbReference>
<dbReference type="AlphaFoldDB" id="A0AAN7SB37"/>
<dbReference type="PROSITE" id="PS50157">
    <property type="entry name" value="ZINC_FINGER_C2H2_2"/>
    <property type="match status" value="6"/>
</dbReference>
<feature type="compositionally biased region" description="Basic residues" evidence="8">
    <location>
        <begin position="684"/>
        <end position="697"/>
    </location>
</feature>
<organism evidence="10 11">
    <name type="scientific">Aquatica leii</name>
    <dbReference type="NCBI Taxonomy" id="1421715"/>
    <lineage>
        <taxon>Eukaryota</taxon>
        <taxon>Metazoa</taxon>
        <taxon>Ecdysozoa</taxon>
        <taxon>Arthropoda</taxon>
        <taxon>Hexapoda</taxon>
        <taxon>Insecta</taxon>
        <taxon>Pterygota</taxon>
        <taxon>Neoptera</taxon>
        <taxon>Endopterygota</taxon>
        <taxon>Coleoptera</taxon>
        <taxon>Polyphaga</taxon>
        <taxon>Elateriformia</taxon>
        <taxon>Elateroidea</taxon>
        <taxon>Lampyridae</taxon>
        <taxon>Luciolinae</taxon>
        <taxon>Aquatica</taxon>
    </lineage>
</organism>
<dbReference type="EMBL" id="JARPUR010000008">
    <property type="protein sequence ID" value="KAK4871952.1"/>
    <property type="molecule type" value="Genomic_DNA"/>
</dbReference>
<dbReference type="FunFam" id="3.30.160.60:FF:000018">
    <property type="entry name" value="Krueppel-like factor 15"/>
    <property type="match status" value="1"/>
</dbReference>
<reference evidence="11" key="1">
    <citation type="submission" date="2023-01" db="EMBL/GenBank/DDBJ databases">
        <title>Key to firefly adult light organ development and bioluminescence: homeobox transcription factors regulate luciferase expression and transportation to peroxisome.</title>
        <authorList>
            <person name="Fu X."/>
        </authorList>
    </citation>
    <scope>NUCLEOTIDE SEQUENCE [LARGE SCALE GENOMIC DNA]</scope>
</reference>
<feature type="compositionally biased region" description="Basic residues" evidence="8">
    <location>
        <begin position="660"/>
        <end position="673"/>
    </location>
</feature>
<dbReference type="FunFam" id="3.30.160.60:FF:000690">
    <property type="entry name" value="Zinc finger protein 354C"/>
    <property type="match status" value="1"/>
</dbReference>
<dbReference type="Pfam" id="PF00096">
    <property type="entry name" value="zf-C2H2"/>
    <property type="match status" value="5"/>
</dbReference>
<dbReference type="SUPFAM" id="SSF57667">
    <property type="entry name" value="beta-beta-alpha zinc fingers"/>
    <property type="match status" value="4"/>
</dbReference>
<name>A0AAN7SB37_9COLE</name>
<feature type="region of interest" description="Disordered" evidence="8">
    <location>
        <begin position="234"/>
        <end position="254"/>
    </location>
</feature>
<feature type="domain" description="C2H2-type" evidence="9">
    <location>
        <begin position="272"/>
        <end position="301"/>
    </location>
</feature>
<evidence type="ECO:0000256" key="3">
    <source>
        <dbReference type="ARBA" id="ARBA00022737"/>
    </source>
</evidence>
<keyword evidence="5" id="KW-0862">Zinc</keyword>
<feature type="domain" description="C2H2-type" evidence="9">
    <location>
        <begin position="332"/>
        <end position="359"/>
    </location>
</feature>
<proteinExistence type="predicted"/>
<evidence type="ECO:0000256" key="1">
    <source>
        <dbReference type="ARBA" id="ARBA00004123"/>
    </source>
</evidence>
<feature type="region of interest" description="Disordered" evidence="8">
    <location>
        <begin position="613"/>
        <end position="697"/>
    </location>
</feature>
<comment type="subcellular location">
    <subcellularLocation>
        <location evidence="1">Nucleus</location>
    </subcellularLocation>
</comment>
<feature type="region of interest" description="Disordered" evidence="8">
    <location>
        <begin position="428"/>
        <end position="449"/>
    </location>
</feature>
<keyword evidence="6" id="KW-0539">Nucleus</keyword>
<feature type="domain" description="C2H2-type" evidence="9">
    <location>
        <begin position="467"/>
        <end position="496"/>
    </location>
</feature>
<dbReference type="InterPro" id="IPR036236">
    <property type="entry name" value="Znf_C2H2_sf"/>
</dbReference>
<dbReference type="GO" id="GO:0000978">
    <property type="term" value="F:RNA polymerase II cis-regulatory region sequence-specific DNA binding"/>
    <property type="evidence" value="ECO:0007669"/>
    <property type="project" value="TreeGrafter"/>
</dbReference>
<keyword evidence="11" id="KW-1185">Reference proteome</keyword>
<feature type="compositionally biased region" description="Basic and acidic residues" evidence="8">
    <location>
        <begin position="234"/>
        <end position="245"/>
    </location>
</feature>
<dbReference type="Gene3D" id="3.30.160.60">
    <property type="entry name" value="Classic Zinc Finger"/>
    <property type="match status" value="6"/>
</dbReference>
<feature type="domain" description="C2H2-type" evidence="9">
    <location>
        <begin position="527"/>
        <end position="554"/>
    </location>
</feature>
<dbReference type="GO" id="GO:0003682">
    <property type="term" value="F:chromatin binding"/>
    <property type="evidence" value="ECO:0007669"/>
    <property type="project" value="UniProtKB-ARBA"/>
</dbReference>
<evidence type="ECO:0000313" key="11">
    <source>
        <dbReference type="Proteomes" id="UP001353858"/>
    </source>
</evidence>
<dbReference type="PANTHER" id="PTHR23235">
    <property type="entry name" value="KRUEPPEL-LIKE TRANSCRIPTION FACTOR"/>
    <property type="match status" value="1"/>
</dbReference>
<keyword evidence="4 7" id="KW-0863">Zinc-finger</keyword>
<evidence type="ECO:0000256" key="2">
    <source>
        <dbReference type="ARBA" id="ARBA00022723"/>
    </source>
</evidence>
<dbReference type="FunFam" id="3.30.160.60:FF:000007">
    <property type="entry name" value="Basic krueppel-like factor 3"/>
    <property type="match status" value="1"/>
</dbReference>
<dbReference type="GO" id="GO:0008270">
    <property type="term" value="F:zinc ion binding"/>
    <property type="evidence" value="ECO:0007669"/>
    <property type="project" value="UniProtKB-KW"/>
</dbReference>
<evidence type="ECO:0000256" key="5">
    <source>
        <dbReference type="ARBA" id="ARBA00022833"/>
    </source>
</evidence>
<feature type="domain" description="C2H2-type" evidence="9">
    <location>
        <begin position="302"/>
        <end position="331"/>
    </location>
</feature>
<protein>
    <recommendedName>
        <fullName evidence="9">C2H2-type domain-containing protein</fullName>
    </recommendedName>
</protein>
<evidence type="ECO:0000256" key="7">
    <source>
        <dbReference type="PROSITE-ProRule" id="PRU00042"/>
    </source>
</evidence>
<evidence type="ECO:0000259" key="9">
    <source>
        <dbReference type="PROSITE" id="PS50157"/>
    </source>
</evidence>
<dbReference type="InterPro" id="IPR013087">
    <property type="entry name" value="Znf_C2H2_type"/>
</dbReference>
<dbReference type="PANTHER" id="PTHR23235:SF120">
    <property type="entry name" value="KRUPPEL-LIKE FACTOR 15"/>
    <property type="match status" value="1"/>
</dbReference>
<dbReference type="GO" id="GO:0040029">
    <property type="term" value="P:epigenetic regulation of gene expression"/>
    <property type="evidence" value="ECO:0007669"/>
    <property type="project" value="UniProtKB-ARBA"/>
</dbReference>
<evidence type="ECO:0000256" key="4">
    <source>
        <dbReference type="ARBA" id="ARBA00022771"/>
    </source>
</evidence>
<keyword evidence="2" id="KW-0479">Metal-binding</keyword>
<feature type="compositionally biased region" description="Basic and acidic residues" evidence="8">
    <location>
        <begin position="428"/>
        <end position="440"/>
    </location>
</feature>
<dbReference type="GO" id="GO:0000981">
    <property type="term" value="F:DNA-binding transcription factor activity, RNA polymerase II-specific"/>
    <property type="evidence" value="ECO:0007669"/>
    <property type="project" value="TreeGrafter"/>
</dbReference>
<keyword evidence="3" id="KW-0677">Repeat</keyword>
<evidence type="ECO:0000256" key="8">
    <source>
        <dbReference type="SAM" id="MobiDB-lite"/>
    </source>
</evidence>
<evidence type="ECO:0000313" key="10">
    <source>
        <dbReference type="EMBL" id="KAK4871952.1"/>
    </source>
</evidence>
<accession>A0AAN7SB37</accession>
<evidence type="ECO:0000256" key="6">
    <source>
        <dbReference type="ARBA" id="ARBA00023242"/>
    </source>
</evidence>
<feature type="compositionally biased region" description="Basic and acidic residues" evidence="8">
    <location>
        <begin position="616"/>
        <end position="639"/>
    </location>
</feature>